<protein>
    <recommendedName>
        <fullName evidence="7">Probable branched-chain amino acid transport ATP-binding protein LivG</fullName>
    </recommendedName>
</protein>
<dbReference type="GO" id="GO:1903805">
    <property type="term" value="P:L-valine import across plasma membrane"/>
    <property type="evidence" value="ECO:0007669"/>
    <property type="project" value="TreeGrafter"/>
</dbReference>
<reference evidence="9 10" key="1">
    <citation type="submission" date="2020-06" db="EMBL/GenBank/DDBJ databases">
        <title>NJ-3-1, isolated from saline soil.</title>
        <authorList>
            <person name="Cui H.L."/>
            <person name="Shi X."/>
        </authorList>
    </citation>
    <scope>NUCLEOTIDE SEQUENCE [LARGE SCALE GENOMIC DNA]</scope>
    <source>
        <strain evidence="9 10">NJ-3-1</strain>
    </source>
</reference>
<dbReference type="CDD" id="cd03219">
    <property type="entry name" value="ABC_Mj1267_LivG_branched"/>
    <property type="match status" value="1"/>
</dbReference>
<evidence type="ECO:0000256" key="5">
    <source>
        <dbReference type="ARBA" id="ARBA00022970"/>
    </source>
</evidence>
<dbReference type="KEGG" id="halu:HUG12_20125"/>
<name>A0A7D5QGA1_9EURY</name>
<feature type="domain" description="ABC transporter" evidence="8">
    <location>
        <begin position="2"/>
        <end position="239"/>
    </location>
</feature>
<dbReference type="Pfam" id="PF12399">
    <property type="entry name" value="BCA_ABC_TP_C"/>
    <property type="match status" value="1"/>
</dbReference>
<evidence type="ECO:0000313" key="9">
    <source>
        <dbReference type="EMBL" id="QLG63901.1"/>
    </source>
</evidence>
<evidence type="ECO:0000313" key="10">
    <source>
        <dbReference type="Proteomes" id="UP000509626"/>
    </source>
</evidence>
<dbReference type="Gene3D" id="3.40.50.300">
    <property type="entry name" value="P-loop containing nucleotide triphosphate hydrolases"/>
    <property type="match status" value="1"/>
</dbReference>
<dbReference type="GO" id="GO:0005524">
    <property type="term" value="F:ATP binding"/>
    <property type="evidence" value="ECO:0007669"/>
    <property type="project" value="UniProtKB-KW"/>
</dbReference>
<organism evidence="9 10">
    <name type="scientific">Halorarum salinum</name>
    <dbReference type="NCBI Taxonomy" id="2743089"/>
    <lineage>
        <taxon>Archaea</taxon>
        <taxon>Methanobacteriati</taxon>
        <taxon>Methanobacteriota</taxon>
        <taxon>Stenosarchaea group</taxon>
        <taxon>Halobacteria</taxon>
        <taxon>Halobacteriales</taxon>
        <taxon>Haloferacaceae</taxon>
        <taxon>Halorarum</taxon>
    </lineage>
</organism>
<dbReference type="SUPFAM" id="SSF52540">
    <property type="entry name" value="P-loop containing nucleoside triphosphate hydrolases"/>
    <property type="match status" value="1"/>
</dbReference>
<dbReference type="PANTHER" id="PTHR45772:SF7">
    <property type="entry name" value="AMINO ACID ABC TRANSPORTER ATP-BINDING PROTEIN"/>
    <property type="match status" value="1"/>
</dbReference>
<dbReference type="OrthoDB" id="44250at2157"/>
<sequence>MLEVDDVTKQFGGLVAVDDVDFEIGEGEIVGLIGPNGAGKTTLFNTITGIFDPEPGGVVEFDGRNLVELDTHEIARLGVIRTFQIVRVFDEMTVLENAAAGAIFGSEESVSRSEARERGREVLEFIGLADKADVEAGALPIARKKQLELARALAAEPKLVLLDEIASGLTPGEIETLTDTIRRIRDERGVSVFWIEHIMDAIMGVADRIIVLNSGEKIAEDTPAGIRENEAVVEAYLGEEA</sequence>
<keyword evidence="10" id="KW-1185">Reference proteome</keyword>
<dbReference type="SMART" id="SM00382">
    <property type="entry name" value="AAA"/>
    <property type="match status" value="1"/>
</dbReference>
<gene>
    <name evidence="9" type="ORF">HUG12_20125</name>
</gene>
<keyword evidence="5" id="KW-0029">Amino-acid transport</keyword>
<dbReference type="GeneID" id="56039818"/>
<dbReference type="GO" id="GO:0015192">
    <property type="term" value="F:L-phenylalanine transmembrane transporter activity"/>
    <property type="evidence" value="ECO:0007669"/>
    <property type="project" value="TreeGrafter"/>
</dbReference>
<dbReference type="InterPro" id="IPR003439">
    <property type="entry name" value="ABC_transporter-like_ATP-bd"/>
</dbReference>
<evidence type="ECO:0000256" key="1">
    <source>
        <dbReference type="ARBA" id="ARBA00005417"/>
    </source>
</evidence>
<dbReference type="Proteomes" id="UP000509626">
    <property type="component" value="Chromosome"/>
</dbReference>
<dbReference type="RefSeq" id="WP_179270485.1">
    <property type="nucleotide sequence ID" value="NZ_CP058579.1"/>
</dbReference>
<proteinExistence type="inferred from homology"/>
<dbReference type="InterPro" id="IPR051120">
    <property type="entry name" value="ABC_AA/LPS_Transport"/>
</dbReference>
<evidence type="ECO:0000256" key="2">
    <source>
        <dbReference type="ARBA" id="ARBA00022448"/>
    </source>
</evidence>
<evidence type="ECO:0000259" key="8">
    <source>
        <dbReference type="PROSITE" id="PS50893"/>
    </source>
</evidence>
<dbReference type="GO" id="GO:1903806">
    <property type="term" value="P:L-isoleucine import across plasma membrane"/>
    <property type="evidence" value="ECO:0007669"/>
    <property type="project" value="TreeGrafter"/>
</dbReference>
<evidence type="ECO:0000256" key="3">
    <source>
        <dbReference type="ARBA" id="ARBA00022741"/>
    </source>
</evidence>
<comment type="function">
    <text evidence="6">Probable component of a branched-chain amino-acid transport system.</text>
</comment>
<evidence type="ECO:0000256" key="7">
    <source>
        <dbReference type="ARBA" id="ARBA00072811"/>
    </source>
</evidence>
<dbReference type="InterPro" id="IPR032823">
    <property type="entry name" value="BCA_ABC_TP_C"/>
</dbReference>
<dbReference type="PANTHER" id="PTHR45772">
    <property type="entry name" value="CONSERVED COMPONENT OF ABC TRANSPORTER FOR NATURAL AMINO ACIDS-RELATED"/>
    <property type="match status" value="1"/>
</dbReference>
<evidence type="ECO:0000256" key="4">
    <source>
        <dbReference type="ARBA" id="ARBA00022840"/>
    </source>
</evidence>
<dbReference type="GO" id="GO:0005304">
    <property type="term" value="F:L-valine transmembrane transporter activity"/>
    <property type="evidence" value="ECO:0007669"/>
    <property type="project" value="TreeGrafter"/>
</dbReference>
<dbReference type="InterPro" id="IPR027417">
    <property type="entry name" value="P-loop_NTPase"/>
</dbReference>
<dbReference type="AlphaFoldDB" id="A0A7D5QGA1"/>
<dbReference type="PROSITE" id="PS50893">
    <property type="entry name" value="ABC_TRANSPORTER_2"/>
    <property type="match status" value="1"/>
</dbReference>
<dbReference type="GO" id="GO:0015188">
    <property type="term" value="F:L-isoleucine transmembrane transporter activity"/>
    <property type="evidence" value="ECO:0007669"/>
    <property type="project" value="TreeGrafter"/>
</dbReference>
<comment type="similarity">
    <text evidence="1">Belongs to the ABC transporter superfamily.</text>
</comment>
<dbReference type="InterPro" id="IPR003593">
    <property type="entry name" value="AAA+_ATPase"/>
</dbReference>
<dbReference type="GO" id="GO:0015808">
    <property type="term" value="P:L-alanine transport"/>
    <property type="evidence" value="ECO:0007669"/>
    <property type="project" value="TreeGrafter"/>
</dbReference>
<dbReference type="EMBL" id="CP058579">
    <property type="protein sequence ID" value="QLG63901.1"/>
    <property type="molecule type" value="Genomic_DNA"/>
</dbReference>
<keyword evidence="4 9" id="KW-0067">ATP-binding</keyword>
<evidence type="ECO:0000256" key="6">
    <source>
        <dbReference type="ARBA" id="ARBA00056071"/>
    </source>
</evidence>
<dbReference type="GO" id="GO:0005886">
    <property type="term" value="C:plasma membrane"/>
    <property type="evidence" value="ECO:0007669"/>
    <property type="project" value="TreeGrafter"/>
</dbReference>
<dbReference type="FunFam" id="3.40.50.300:FF:000421">
    <property type="entry name" value="Branched-chain amino acid ABC transporter ATP-binding protein"/>
    <property type="match status" value="1"/>
</dbReference>
<keyword evidence="2" id="KW-0813">Transport</keyword>
<dbReference type="GO" id="GO:0016887">
    <property type="term" value="F:ATP hydrolysis activity"/>
    <property type="evidence" value="ECO:0007669"/>
    <property type="project" value="InterPro"/>
</dbReference>
<keyword evidence="3" id="KW-0547">Nucleotide-binding</keyword>
<dbReference type="GO" id="GO:0042941">
    <property type="term" value="P:D-alanine transmembrane transport"/>
    <property type="evidence" value="ECO:0007669"/>
    <property type="project" value="TreeGrafter"/>
</dbReference>
<accession>A0A7D5QGA1</accession>
<dbReference type="Pfam" id="PF00005">
    <property type="entry name" value="ABC_tran"/>
    <property type="match status" value="1"/>
</dbReference>